<organism evidence="3">
    <name type="scientific">mine drainage metagenome</name>
    <dbReference type="NCBI Taxonomy" id="410659"/>
    <lineage>
        <taxon>unclassified sequences</taxon>
        <taxon>metagenomes</taxon>
        <taxon>ecological metagenomes</taxon>
    </lineage>
</organism>
<dbReference type="EMBL" id="AUZY01001609">
    <property type="protein sequence ID" value="EQD74414.1"/>
    <property type="molecule type" value="Genomic_DNA"/>
</dbReference>
<gene>
    <name evidence="3" type="ORF">B1B_02685</name>
</gene>
<dbReference type="GO" id="GO:0003677">
    <property type="term" value="F:DNA binding"/>
    <property type="evidence" value="ECO:0007669"/>
    <property type="project" value="UniProtKB-KW"/>
</dbReference>
<reference evidence="3" key="2">
    <citation type="journal article" date="2014" name="ISME J.">
        <title>Microbial stratification in low pH oxic and suboxic macroscopic growths along an acid mine drainage.</title>
        <authorList>
            <person name="Mendez-Garcia C."/>
            <person name="Mesa V."/>
            <person name="Sprenger R.R."/>
            <person name="Richter M."/>
            <person name="Diez M.S."/>
            <person name="Solano J."/>
            <person name="Bargiela R."/>
            <person name="Golyshina O.V."/>
            <person name="Manteca A."/>
            <person name="Ramos J.L."/>
            <person name="Gallego J.R."/>
            <person name="Llorente I."/>
            <person name="Martins Dos Santos V.A."/>
            <person name="Jensen O.N."/>
            <person name="Pelaez A.I."/>
            <person name="Sanchez J."/>
            <person name="Ferrer M."/>
        </authorList>
    </citation>
    <scope>NUCLEOTIDE SEQUENCE</scope>
</reference>
<evidence type="ECO:0000259" key="2">
    <source>
        <dbReference type="Pfam" id="PF07282"/>
    </source>
</evidence>
<reference evidence="3" key="1">
    <citation type="submission" date="2013-08" db="EMBL/GenBank/DDBJ databases">
        <authorList>
            <person name="Mendez C."/>
            <person name="Richter M."/>
            <person name="Ferrer M."/>
            <person name="Sanchez J."/>
        </authorList>
    </citation>
    <scope>NUCLEOTIDE SEQUENCE</scope>
</reference>
<name>T1CYM9_9ZZZZ</name>
<feature type="non-terminal residue" evidence="3">
    <location>
        <position position="164"/>
    </location>
</feature>
<comment type="caution">
    <text evidence="3">The sequence shown here is derived from an EMBL/GenBank/DDBJ whole genome shotgun (WGS) entry which is preliminary data.</text>
</comment>
<keyword evidence="1" id="KW-0238">DNA-binding</keyword>
<evidence type="ECO:0000256" key="1">
    <source>
        <dbReference type="ARBA" id="ARBA00023125"/>
    </source>
</evidence>
<dbReference type="InterPro" id="IPR010095">
    <property type="entry name" value="Cas12f1-like_TNB"/>
</dbReference>
<dbReference type="Pfam" id="PF07282">
    <property type="entry name" value="Cas12f1-like_TNB"/>
    <property type="match status" value="1"/>
</dbReference>
<dbReference type="AlphaFoldDB" id="T1CYM9"/>
<dbReference type="NCBIfam" id="TIGR01766">
    <property type="entry name" value="IS200/IS605 family accessory protein TnpB-like domain"/>
    <property type="match status" value="1"/>
</dbReference>
<accession>T1CYM9</accession>
<sequence>MTCSDGAVIDGSVKIGELEKCKHRYQRKLDRQHRTGSPECFNSDGTHITGKCYWGIRSKRSKATQKRIQKTQARQAYIRHDIVHKESHRLATTKAMTVLEDLNVKGMGGKGYGKRGFNRALANATMSELKQQMSYKHEWYNSQLWIVDKWYASSKTCSGCNTVP</sequence>
<protein>
    <submittedName>
        <fullName evidence="3">Transposase, IS605 OrfB family</fullName>
    </submittedName>
</protein>
<evidence type="ECO:0000313" key="3">
    <source>
        <dbReference type="EMBL" id="EQD74414.1"/>
    </source>
</evidence>
<feature type="domain" description="Cas12f1-like TNB" evidence="2">
    <location>
        <begin position="128"/>
        <end position="161"/>
    </location>
</feature>
<proteinExistence type="predicted"/>